<evidence type="ECO:0000313" key="2">
    <source>
        <dbReference type="Proteomes" id="UP000789570"/>
    </source>
</evidence>
<dbReference type="Proteomes" id="UP000789570">
    <property type="component" value="Unassembled WGS sequence"/>
</dbReference>
<evidence type="ECO:0000313" key="1">
    <source>
        <dbReference type="EMBL" id="CAG8772348.1"/>
    </source>
</evidence>
<proteinExistence type="predicted"/>
<name>A0A9N9J9S5_9GLOM</name>
<gene>
    <name evidence="1" type="ORF">FCALED_LOCUS17611</name>
</gene>
<organism evidence="1 2">
    <name type="scientific">Funneliformis caledonium</name>
    <dbReference type="NCBI Taxonomy" id="1117310"/>
    <lineage>
        <taxon>Eukaryota</taxon>
        <taxon>Fungi</taxon>
        <taxon>Fungi incertae sedis</taxon>
        <taxon>Mucoromycota</taxon>
        <taxon>Glomeromycotina</taxon>
        <taxon>Glomeromycetes</taxon>
        <taxon>Glomerales</taxon>
        <taxon>Glomeraceae</taxon>
        <taxon>Funneliformis</taxon>
    </lineage>
</organism>
<comment type="caution">
    <text evidence="1">The sequence shown here is derived from an EMBL/GenBank/DDBJ whole genome shotgun (WGS) entry which is preliminary data.</text>
</comment>
<feature type="non-terminal residue" evidence="1">
    <location>
        <position position="1"/>
    </location>
</feature>
<protein>
    <submittedName>
        <fullName evidence="1">13486_t:CDS:1</fullName>
    </submittedName>
</protein>
<accession>A0A9N9J9S5</accession>
<sequence>GDHIIKGIVKKPITECSVKFYHIIPKNLKECTFIVTLSVGKHNHPPPPPRKTPYNIKSQLQKIIDSEHILDLTARKFLTGSMIQTYLNGKSISDLHPSLNNQSKINYYIEKTRRSKYPFGQNILEVAYEFMKHEKSEDSYIRSI</sequence>
<keyword evidence="2" id="KW-1185">Reference proteome</keyword>
<dbReference type="AlphaFoldDB" id="A0A9N9J9S5"/>
<dbReference type="EMBL" id="CAJVPQ010028086">
    <property type="protein sequence ID" value="CAG8772348.1"/>
    <property type="molecule type" value="Genomic_DNA"/>
</dbReference>
<dbReference type="OrthoDB" id="2440332at2759"/>
<feature type="non-terminal residue" evidence="1">
    <location>
        <position position="144"/>
    </location>
</feature>
<reference evidence="1" key="1">
    <citation type="submission" date="2021-06" db="EMBL/GenBank/DDBJ databases">
        <authorList>
            <person name="Kallberg Y."/>
            <person name="Tangrot J."/>
            <person name="Rosling A."/>
        </authorList>
    </citation>
    <scope>NUCLEOTIDE SEQUENCE</scope>
    <source>
        <strain evidence="1">UK204</strain>
    </source>
</reference>